<sequence length="257" mass="27187">MSHLDPDILPLVALGEQELTADDRAHLEECPVCAEEVDALKRTAVVGRSTIVIDALESPPPRVWDAIVDELGMSPGATASTADDATVSASEEAPAQTRREHVARTRDRAPRRRAGGLTRGLLALAATVVLVVVVGGVWSLTSLPQTTPIASAELLAFPDHPGAHGEAVVEERGDERTVEVTLEAAPIPGTFREVWLISADATQIVSLGVLDSQTGTFPIPADIDLDEFVLVDVSAEPDDGPPEHSGDSIVRGELQRI</sequence>
<keyword evidence="2" id="KW-0472">Membrane</keyword>
<keyword evidence="2" id="KW-0812">Transmembrane</keyword>
<evidence type="ECO:0000313" key="4">
    <source>
        <dbReference type="EMBL" id="QPE03628.1"/>
    </source>
</evidence>
<feature type="compositionally biased region" description="Basic and acidic residues" evidence="1">
    <location>
        <begin position="97"/>
        <end position="108"/>
    </location>
</feature>
<protein>
    <submittedName>
        <fullName evidence="4">Anti-sigma factor</fullName>
    </submittedName>
</protein>
<evidence type="ECO:0000259" key="3">
    <source>
        <dbReference type="Pfam" id="PF10099"/>
    </source>
</evidence>
<organism evidence="4 5">
    <name type="scientific">Microbacterium schleiferi</name>
    <dbReference type="NCBI Taxonomy" id="69362"/>
    <lineage>
        <taxon>Bacteria</taxon>
        <taxon>Bacillati</taxon>
        <taxon>Actinomycetota</taxon>
        <taxon>Actinomycetes</taxon>
        <taxon>Micrococcales</taxon>
        <taxon>Microbacteriaceae</taxon>
        <taxon>Microbacterium</taxon>
    </lineage>
</organism>
<evidence type="ECO:0000256" key="2">
    <source>
        <dbReference type="SAM" id="Phobius"/>
    </source>
</evidence>
<feature type="transmembrane region" description="Helical" evidence="2">
    <location>
        <begin position="121"/>
        <end position="141"/>
    </location>
</feature>
<feature type="region of interest" description="Disordered" evidence="1">
    <location>
        <begin position="234"/>
        <end position="257"/>
    </location>
</feature>
<name>A0A7S8MVU6_9MICO</name>
<dbReference type="RefSeq" id="WP_195691730.1">
    <property type="nucleotide sequence ID" value="NZ_CP064760.1"/>
</dbReference>
<feature type="domain" description="Anti-sigma K factor RskA C-terminal" evidence="3">
    <location>
        <begin position="122"/>
        <end position="246"/>
    </location>
</feature>
<evidence type="ECO:0000313" key="5">
    <source>
        <dbReference type="Proteomes" id="UP000594480"/>
    </source>
</evidence>
<dbReference type="AlphaFoldDB" id="A0A7S8MVU6"/>
<accession>A0A7S8MVU6</accession>
<keyword evidence="5" id="KW-1185">Reference proteome</keyword>
<proteinExistence type="predicted"/>
<dbReference type="GO" id="GO:0005886">
    <property type="term" value="C:plasma membrane"/>
    <property type="evidence" value="ECO:0007669"/>
    <property type="project" value="InterPro"/>
</dbReference>
<dbReference type="Pfam" id="PF10099">
    <property type="entry name" value="RskA_C"/>
    <property type="match status" value="1"/>
</dbReference>
<feature type="compositionally biased region" description="Low complexity" evidence="1">
    <location>
        <begin position="77"/>
        <end position="90"/>
    </location>
</feature>
<gene>
    <name evidence="4" type="ORF">IT882_09870</name>
</gene>
<keyword evidence="2" id="KW-1133">Transmembrane helix</keyword>
<reference evidence="4 5" key="1">
    <citation type="submission" date="2020-11" db="EMBL/GenBank/DDBJ databases">
        <title>Amino acid is mineralized and recycled by bacteria in oceanic microbiome.</title>
        <authorList>
            <person name="Zheng L.Y."/>
        </authorList>
    </citation>
    <scope>NUCLEOTIDE SEQUENCE [LARGE SCALE GENOMIC DNA]</scope>
    <source>
        <strain evidence="4 5">A32-1</strain>
    </source>
</reference>
<dbReference type="KEGG" id="msf:IT882_09870"/>
<evidence type="ECO:0000256" key="1">
    <source>
        <dbReference type="SAM" id="MobiDB-lite"/>
    </source>
</evidence>
<dbReference type="InterPro" id="IPR018764">
    <property type="entry name" value="RskA_C"/>
</dbReference>
<dbReference type="EMBL" id="CP064760">
    <property type="protein sequence ID" value="QPE03628.1"/>
    <property type="molecule type" value="Genomic_DNA"/>
</dbReference>
<feature type="region of interest" description="Disordered" evidence="1">
    <location>
        <begin position="75"/>
        <end position="110"/>
    </location>
</feature>
<dbReference type="Proteomes" id="UP000594480">
    <property type="component" value="Chromosome"/>
</dbReference>